<sequence length="416" mass="47267">MPTTNVIVLPTCSICRDNEDECLNFVVTKCGHLFHADCMKEWNRHERDRNATSRCPYCNNRLAANCDNYYGGDTDTLIRVHQLIKHRVAIIEDGKPSPEEELKAARDNLKTIKTILNKESDKLRAAEAEKAKIDAENKTLKSTIAKLTQDVKIIKEKTENRAAELKKEKQSRQKDLAIHAGEKDKLQKQIVDSKHFYEKVRNERGELQKELGKKIGENQKLRGIMTNQTNLISTLQAQSMQLNRERDQLAEKLNAIRQTYLGQPMQAQAAQSNRNQHHYPVQALQSNQHFYQAPQVDQATSDQLVNVLQGLSGGFLKLEREYEGIKKLLEENSNKDGGGRRLQNSKKENRQIQAYTEPSQDRLLHTSQATHFSSDPITDSIQKKASEMPGLVQKMESLAPPSTSAADQMIDPRLFG</sequence>
<proteinExistence type="predicted"/>
<dbReference type="EMBL" id="ADAS02000022">
    <property type="protein sequence ID" value="OAV96115.1"/>
    <property type="molecule type" value="Genomic_DNA"/>
</dbReference>
<keyword evidence="2" id="KW-0175">Coiled coil</keyword>
<evidence type="ECO:0000313" key="6">
    <source>
        <dbReference type="EnsemblFungi" id="PTTG_02140-t43_1-p1"/>
    </source>
</evidence>
<feature type="region of interest" description="Disordered" evidence="3">
    <location>
        <begin position="397"/>
        <end position="416"/>
    </location>
</feature>
<dbReference type="InterPro" id="IPR013083">
    <property type="entry name" value="Znf_RING/FYVE/PHD"/>
</dbReference>
<dbReference type="PANTHER" id="PTHR46569:SF1">
    <property type="entry name" value="E3 UBIQUITIN-PROTEIN LIGASE RFWD3-RELATED"/>
    <property type="match status" value="1"/>
</dbReference>
<dbReference type="GO" id="GO:0090734">
    <property type="term" value="C:site of DNA damage"/>
    <property type="evidence" value="ECO:0007669"/>
    <property type="project" value="TreeGrafter"/>
</dbReference>
<protein>
    <submittedName>
        <fullName evidence="6">RING-type domain-containing protein</fullName>
    </submittedName>
</protein>
<feature type="compositionally biased region" description="Basic and acidic residues" evidence="3">
    <location>
        <begin position="331"/>
        <end position="350"/>
    </location>
</feature>
<dbReference type="PANTHER" id="PTHR46569">
    <property type="entry name" value="E3 UBIQUITIN-PROTEIN LIGASE TRAIP"/>
    <property type="match status" value="1"/>
</dbReference>
<dbReference type="GO" id="GO:0008270">
    <property type="term" value="F:zinc ion binding"/>
    <property type="evidence" value="ECO:0007669"/>
    <property type="project" value="UniProtKB-KW"/>
</dbReference>
<organism evidence="5">
    <name type="scientific">Puccinia triticina (isolate 1-1 / race 1 (BBBD))</name>
    <name type="common">Brown leaf rust fungus</name>
    <dbReference type="NCBI Taxonomy" id="630390"/>
    <lineage>
        <taxon>Eukaryota</taxon>
        <taxon>Fungi</taxon>
        <taxon>Dikarya</taxon>
        <taxon>Basidiomycota</taxon>
        <taxon>Pucciniomycotina</taxon>
        <taxon>Pucciniomycetes</taxon>
        <taxon>Pucciniales</taxon>
        <taxon>Pucciniaceae</taxon>
        <taxon>Puccinia</taxon>
    </lineage>
</organism>
<dbReference type="GO" id="GO:0031297">
    <property type="term" value="P:replication fork processing"/>
    <property type="evidence" value="ECO:0007669"/>
    <property type="project" value="TreeGrafter"/>
</dbReference>
<dbReference type="STRING" id="630390.A0A180GTN7"/>
<dbReference type="InterPro" id="IPR001841">
    <property type="entry name" value="Znf_RING"/>
</dbReference>
<evidence type="ECO:0000256" key="2">
    <source>
        <dbReference type="SAM" id="Coils"/>
    </source>
</evidence>
<accession>A0A180GTN7</accession>
<dbReference type="Proteomes" id="UP000005240">
    <property type="component" value="Unassembled WGS sequence"/>
</dbReference>
<feature type="coiled-coil region" evidence="2">
    <location>
        <begin position="109"/>
        <end position="175"/>
    </location>
</feature>
<dbReference type="AlphaFoldDB" id="A0A180GTN7"/>
<reference evidence="5" key="1">
    <citation type="submission" date="2009-11" db="EMBL/GenBank/DDBJ databases">
        <authorList>
            <consortium name="The Broad Institute Genome Sequencing Platform"/>
            <person name="Ward D."/>
            <person name="Feldgarden M."/>
            <person name="Earl A."/>
            <person name="Young S.K."/>
            <person name="Zeng Q."/>
            <person name="Koehrsen M."/>
            <person name="Alvarado L."/>
            <person name="Berlin A."/>
            <person name="Bochicchio J."/>
            <person name="Borenstein D."/>
            <person name="Chapman S.B."/>
            <person name="Chen Z."/>
            <person name="Engels R."/>
            <person name="Freedman E."/>
            <person name="Gellesch M."/>
            <person name="Goldberg J."/>
            <person name="Griggs A."/>
            <person name="Gujja S."/>
            <person name="Heilman E."/>
            <person name="Heiman D."/>
            <person name="Hepburn T."/>
            <person name="Howarth C."/>
            <person name="Jen D."/>
            <person name="Larson L."/>
            <person name="Lewis B."/>
            <person name="Mehta T."/>
            <person name="Park D."/>
            <person name="Pearson M."/>
            <person name="Roberts A."/>
            <person name="Saif S."/>
            <person name="Shea T."/>
            <person name="Shenoy N."/>
            <person name="Sisk P."/>
            <person name="Stolte C."/>
            <person name="Sykes S."/>
            <person name="Thomson T."/>
            <person name="Walk T."/>
            <person name="White J."/>
            <person name="Yandava C."/>
            <person name="Izard J."/>
            <person name="Baranova O.V."/>
            <person name="Blanton J.M."/>
            <person name="Tanner A.C."/>
            <person name="Dewhirst F.E."/>
            <person name="Haas B."/>
            <person name="Nusbaum C."/>
            <person name="Birren B."/>
        </authorList>
    </citation>
    <scope>NUCLEOTIDE SEQUENCE [LARGE SCALE GENOMIC DNA]</scope>
    <source>
        <strain evidence="5">1-1 BBBD Race 1</strain>
    </source>
</reference>
<dbReference type="SUPFAM" id="SSF57850">
    <property type="entry name" value="RING/U-box"/>
    <property type="match status" value="1"/>
</dbReference>
<reference evidence="6 7" key="3">
    <citation type="journal article" date="2017" name="G3 (Bethesda)">
        <title>Comparative analysis highlights variable genome content of wheat rusts and divergence of the mating loci.</title>
        <authorList>
            <person name="Cuomo C.A."/>
            <person name="Bakkeren G."/>
            <person name="Khalil H.B."/>
            <person name="Panwar V."/>
            <person name="Joly D."/>
            <person name="Linning R."/>
            <person name="Sakthikumar S."/>
            <person name="Song X."/>
            <person name="Adiconis X."/>
            <person name="Fan L."/>
            <person name="Goldberg J.M."/>
            <person name="Levin J.Z."/>
            <person name="Young S."/>
            <person name="Zeng Q."/>
            <person name="Anikster Y."/>
            <person name="Bruce M."/>
            <person name="Wang M."/>
            <person name="Yin C."/>
            <person name="McCallum B."/>
            <person name="Szabo L.J."/>
            <person name="Hulbert S."/>
            <person name="Chen X."/>
            <person name="Fellers J.P."/>
        </authorList>
    </citation>
    <scope>NUCLEOTIDE SEQUENCE</scope>
    <source>
        <strain evidence="7">Isolate 1-1 / race 1 (BBBD)</strain>
        <strain evidence="6">isolate 1-1 / race 1 (BBBD)</strain>
    </source>
</reference>
<keyword evidence="1" id="KW-0479">Metal-binding</keyword>
<feature type="region of interest" description="Disordered" evidence="3">
    <location>
        <begin position="331"/>
        <end position="351"/>
    </location>
</feature>
<keyword evidence="7" id="KW-1185">Reference proteome</keyword>
<dbReference type="EnsemblFungi" id="PTTG_02140-t43_1">
    <property type="protein sequence ID" value="PTTG_02140-t43_1-p1"/>
    <property type="gene ID" value="PTTG_02140"/>
</dbReference>
<feature type="domain" description="RING-type" evidence="4">
    <location>
        <begin position="12"/>
        <end position="59"/>
    </location>
</feature>
<keyword evidence="1" id="KW-0862">Zinc</keyword>
<dbReference type="VEuPathDB" id="FungiDB:PTTG_02140"/>
<keyword evidence="1" id="KW-0863">Zinc-finger</keyword>
<evidence type="ECO:0000256" key="1">
    <source>
        <dbReference type="PROSITE-ProRule" id="PRU00175"/>
    </source>
</evidence>
<evidence type="ECO:0000256" key="3">
    <source>
        <dbReference type="SAM" id="MobiDB-lite"/>
    </source>
</evidence>
<evidence type="ECO:0000259" key="4">
    <source>
        <dbReference type="PROSITE" id="PS50089"/>
    </source>
</evidence>
<dbReference type="GO" id="GO:0061630">
    <property type="term" value="F:ubiquitin protein ligase activity"/>
    <property type="evidence" value="ECO:0007669"/>
    <property type="project" value="TreeGrafter"/>
</dbReference>
<dbReference type="Gene3D" id="3.30.40.10">
    <property type="entry name" value="Zinc/RING finger domain, C3HC4 (zinc finger)"/>
    <property type="match status" value="1"/>
</dbReference>
<reference evidence="5" key="2">
    <citation type="submission" date="2016-05" db="EMBL/GenBank/DDBJ databases">
        <title>Comparative analysis highlights variable genome content of wheat rusts and divergence of the mating loci.</title>
        <authorList>
            <person name="Cuomo C.A."/>
            <person name="Bakkeren G."/>
            <person name="Szabo L."/>
            <person name="Khalil H."/>
            <person name="Joly D."/>
            <person name="Goldberg J."/>
            <person name="Young S."/>
            <person name="Zeng Q."/>
            <person name="Fellers J."/>
        </authorList>
    </citation>
    <scope>NUCLEOTIDE SEQUENCE [LARGE SCALE GENOMIC DNA]</scope>
    <source>
        <strain evidence="5">1-1 BBBD Race 1</strain>
    </source>
</reference>
<evidence type="ECO:0000313" key="7">
    <source>
        <dbReference type="Proteomes" id="UP000005240"/>
    </source>
</evidence>
<gene>
    <name evidence="5" type="ORF">PTTG_02140</name>
</gene>
<dbReference type="PROSITE" id="PS50089">
    <property type="entry name" value="ZF_RING_2"/>
    <property type="match status" value="1"/>
</dbReference>
<dbReference type="GO" id="GO:0016567">
    <property type="term" value="P:protein ubiquitination"/>
    <property type="evidence" value="ECO:0007669"/>
    <property type="project" value="TreeGrafter"/>
</dbReference>
<name>A0A180GTN7_PUCT1</name>
<reference evidence="6" key="4">
    <citation type="submission" date="2025-05" db="UniProtKB">
        <authorList>
            <consortium name="EnsemblFungi"/>
        </authorList>
    </citation>
    <scope>IDENTIFICATION</scope>
    <source>
        <strain evidence="6">isolate 1-1 / race 1 (BBBD)</strain>
    </source>
</reference>
<dbReference type="OrthoDB" id="8062037at2759"/>
<dbReference type="CDD" id="cd16448">
    <property type="entry name" value="RING-H2"/>
    <property type="match status" value="1"/>
</dbReference>
<dbReference type="SMART" id="SM00184">
    <property type="entry name" value="RING"/>
    <property type="match status" value="1"/>
</dbReference>
<dbReference type="Pfam" id="PF13639">
    <property type="entry name" value="zf-RING_2"/>
    <property type="match status" value="1"/>
</dbReference>
<feature type="coiled-coil region" evidence="2">
    <location>
        <begin position="232"/>
        <end position="259"/>
    </location>
</feature>
<dbReference type="InterPro" id="IPR052639">
    <property type="entry name" value="TRAIP_ubiq-protein_ligase"/>
</dbReference>
<dbReference type="GO" id="GO:0005634">
    <property type="term" value="C:nucleus"/>
    <property type="evidence" value="ECO:0007669"/>
    <property type="project" value="TreeGrafter"/>
</dbReference>
<evidence type="ECO:0000313" key="5">
    <source>
        <dbReference type="EMBL" id="OAV96115.1"/>
    </source>
</evidence>